<evidence type="ECO:0000313" key="5">
    <source>
        <dbReference type="EMBL" id="AAW79331.1"/>
    </source>
</evidence>
<evidence type="ECO:0000256" key="2">
    <source>
        <dbReference type="ARBA" id="ARBA00022857"/>
    </source>
</evidence>
<dbReference type="Gene3D" id="3.40.50.720">
    <property type="entry name" value="NAD(P)-binding Rossmann-like Domain"/>
    <property type="match status" value="1"/>
</dbReference>
<protein>
    <submittedName>
        <fullName evidence="5">Chloroplast beta-keto acyl reductase</fullName>
    </submittedName>
</protein>
<reference evidence="5" key="1">
    <citation type="journal article" date="2005" name="J. Mol. Biol.">
        <title>Complex protein targeting to dinoflagellate plastids.</title>
        <authorList>
            <person name="Patron N.J."/>
            <person name="Waller R.F."/>
            <person name="Archibald J.M."/>
            <person name="Keeling P.J."/>
        </authorList>
    </citation>
    <scope>NUCLEOTIDE SEQUENCE</scope>
</reference>
<keyword evidence="4" id="KW-1133">Transmembrane helix</keyword>
<organism evidence="5">
    <name type="scientific">Isochrysis galbana</name>
    <name type="common">Marine planktonic alga</name>
    <dbReference type="NCBI Taxonomy" id="37099"/>
    <lineage>
        <taxon>Eukaryota</taxon>
        <taxon>Haptista</taxon>
        <taxon>Haptophyta</taxon>
        <taxon>Prymnesiophyceae</taxon>
        <taxon>Isochrysidales</taxon>
        <taxon>Isochrysidaceae</taxon>
        <taxon>Isochrysis</taxon>
    </lineage>
</organism>
<name>Q5ENR2_ISOGA</name>
<dbReference type="AlphaFoldDB" id="Q5ENR2"/>
<dbReference type="EMBL" id="AY826870">
    <property type="protein sequence ID" value="AAW79331.1"/>
    <property type="molecule type" value="mRNA"/>
</dbReference>
<dbReference type="PRINTS" id="PR00081">
    <property type="entry name" value="GDHRDH"/>
</dbReference>
<evidence type="ECO:0000256" key="4">
    <source>
        <dbReference type="SAM" id="Phobius"/>
    </source>
</evidence>
<dbReference type="FunFam" id="3.40.50.720:FF:000137">
    <property type="entry name" value="Hydroxysteroid (17-beta) dehydrogenase 3"/>
    <property type="match status" value="1"/>
</dbReference>
<dbReference type="PANTHER" id="PTHR43899">
    <property type="entry name" value="RH59310P"/>
    <property type="match status" value="1"/>
</dbReference>
<dbReference type="InterPro" id="IPR036291">
    <property type="entry name" value="NAD(P)-bd_dom_sf"/>
</dbReference>
<keyword evidence="3" id="KW-0560">Oxidoreductase</keyword>
<dbReference type="PANTHER" id="PTHR43899:SF13">
    <property type="entry name" value="RH59310P"/>
    <property type="match status" value="1"/>
</dbReference>
<evidence type="ECO:0000256" key="1">
    <source>
        <dbReference type="ARBA" id="ARBA00006484"/>
    </source>
</evidence>
<feature type="transmembrane region" description="Helical" evidence="4">
    <location>
        <begin position="6"/>
        <end position="29"/>
    </location>
</feature>
<dbReference type="InterPro" id="IPR002347">
    <property type="entry name" value="SDR_fam"/>
</dbReference>
<sequence>MAMDAYTLLVAVGTLVVVREALSFLYVLYKGMIRPPKKLTKYGKWAVVTGATDGIGKAVSFELARRGCSVVLVSRTQSKLDAVAAELKDTCPNVEVKTEAVDFGNLSKERLSALEASLAELEVGVLFNNVGVSYDFSQWFHELLDDEVEALLKLNVESTTWMTRLVLPGMVKRKSGAIINQSSAAARFPLPLLAGYSAAKGYIENLTRSCHGEYEAKGIHFQCQSPLWVATPMVFPNSKVPPEKRATLMVPTTRKYAKCAVNAIGYDVLVSPYWVHELAIWVGNRLPNFLVVQGILKMHLAVRFNKKCVAKMEEKQKKKQ</sequence>
<keyword evidence="4" id="KW-0472">Membrane</keyword>
<evidence type="ECO:0000256" key="3">
    <source>
        <dbReference type="ARBA" id="ARBA00023002"/>
    </source>
</evidence>
<dbReference type="CDD" id="cd05356">
    <property type="entry name" value="17beta-HSD1_like_SDR_c"/>
    <property type="match status" value="1"/>
</dbReference>
<proteinExistence type="evidence at transcript level"/>
<keyword evidence="2" id="KW-0521">NADP</keyword>
<accession>Q5ENR2</accession>
<dbReference type="Pfam" id="PF00106">
    <property type="entry name" value="adh_short"/>
    <property type="match status" value="1"/>
</dbReference>
<dbReference type="InterPro" id="IPR051019">
    <property type="entry name" value="VLCFA-Steroid_DH"/>
</dbReference>
<keyword evidence="4" id="KW-0812">Transmembrane</keyword>
<comment type="similarity">
    <text evidence="1">Belongs to the short-chain dehydrogenases/reductases (SDR) family.</text>
</comment>
<dbReference type="PIRSF" id="PIRSF000126">
    <property type="entry name" value="11-beta-HSD1"/>
    <property type="match status" value="1"/>
</dbReference>
<dbReference type="SUPFAM" id="SSF51735">
    <property type="entry name" value="NAD(P)-binding Rossmann-fold domains"/>
    <property type="match status" value="1"/>
</dbReference>
<dbReference type="GO" id="GO:0016491">
    <property type="term" value="F:oxidoreductase activity"/>
    <property type="evidence" value="ECO:0007669"/>
    <property type="project" value="UniProtKB-KW"/>
</dbReference>